<evidence type="ECO:0000313" key="2">
    <source>
        <dbReference type="Proteomes" id="UP000504629"/>
    </source>
</evidence>
<dbReference type="KEGG" id="bman:114239338"/>
<evidence type="ECO:0000313" key="3">
    <source>
        <dbReference type="RefSeq" id="XP_028025294.1"/>
    </source>
</evidence>
<feature type="signal peptide" evidence="1">
    <location>
        <begin position="1"/>
        <end position="27"/>
    </location>
</feature>
<dbReference type="AlphaFoldDB" id="A0A6J2J9M8"/>
<organism evidence="2 3">
    <name type="scientific">Bombyx mandarina</name>
    <name type="common">Wild silk moth</name>
    <name type="synonym">Wild silkworm</name>
    <dbReference type="NCBI Taxonomy" id="7092"/>
    <lineage>
        <taxon>Eukaryota</taxon>
        <taxon>Metazoa</taxon>
        <taxon>Ecdysozoa</taxon>
        <taxon>Arthropoda</taxon>
        <taxon>Hexapoda</taxon>
        <taxon>Insecta</taxon>
        <taxon>Pterygota</taxon>
        <taxon>Neoptera</taxon>
        <taxon>Endopterygota</taxon>
        <taxon>Lepidoptera</taxon>
        <taxon>Glossata</taxon>
        <taxon>Ditrysia</taxon>
        <taxon>Bombycoidea</taxon>
        <taxon>Bombycidae</taxon>
        <taxon>Bombycinae</taxon>
        <taxon>Bombyx</taxon>
    </lineage>
</organism>
<dbReference type="OrthoDB" id="6585768at2759"/>
<sequence length="189" mass="21445">METVVFFLIITSFFCAINCRISRSSEAQCLSYYNNEENFDLDTLSGQMYAVYYWPPNQRTRNACEVQTFKKLETHEIETARNGCSNLSLPSEEPVIRATYKNSTGKIVNVLYYGSDSVKNFYRSCDKDVAKYIFTRVNEDYILGINCSSEGRSVLLSKLLGSLSTVKRIVDGIDIMTGREGSPDCVLEH</sequence>
<reference evidence="3" key="1">
    <citation type="submission" date="2025-08" db="UniProtKB">
        <authorList>
            <consortium name="RefSeq"/>
        </authorList>
    </citation>
    <scope>IDENTIFICATION</scope>
    <source>
        <tissue evidence="3">Silk gland</tissue>
    </source>
</reference>
<keyword evidence="1" id="KW-0732">Signal</keyword>
<feature type="chain" id="PRO_5027015467" evidence="1">
    <location>
        <begin position="28"/>
        <end position="189"/>
    </location>
</feature>
<keyword evidence="2" id="KW-1185">Reference proteome</keyword>
<dbReference type="Proteomes" id="UP000504629">
    <property type="component" value="Unplaced"/>
</dbReference>
<evidence type="ECO:0000256" key="1">
    <source>
        <dbReference type="SAM" id="SignalP"/>
    </source>
</evidence>
<dbReference type="RefSeq" id="XP_028025294.1">
    <property type="nucleotide sequence ID" value="XM_028169493.1"/>
</dbReference>
<protein>
    <submittedName>
        <fullName evidence="3">Uncharacterized protein LOC114239338</fullName>
    </submittedName>
</protein>
<gene>
    <name evidence="3" type="primary">LOC114239338</name>
</gene>
<dbReference type="GeneID" id="114239338"/>
<accession>A0A6J2J9M8</accession>
<proteinExistence type="predicted"/>
<name>A0A6J2J9M8_BOMMA</name>